<protein>
    <submittedName>
        <fullName evidence="2">Helix-turn-helix domain-containing protein</fullName>
    </submittedName>
</protein>
<reference evidence="2" key="1">
    <citation type="submission" date="2018-10" db="EMBL/GenBank/DDBJ databases">
        <authorList>
            <consortium name="PulseNet: The National Subtyping Network for Foodborne Disease Surveillance"/>
            <person name="Tarr C.L."/>
            <person name="Trees E."/>
            <person name="Katz L.S."/>
            <person name="Carleton-Romer H.A."/>
            <person name="Stroika S."/>
            <person name="Kucerova Z."/>
            <person name="Roache K.F."/>
            <person name="Sabol A.L."/>
            <person name="Besser J."/>
            <person name="Gerner-Smidt P."/>
        </authorList>
    </citation>
    <scope>NUCLEOTIDE SEQUENCE [LARGE SCALE GENOMIC DNA]</scope>
    <source>
        <strain evidence="2">PNUSAS038541</strain>
    </source>
</reference>
<feature type="domain" description="HTH cro/C1-type" evidence="1">
    <location>
        <begin position="45"/>
        <end position="88"/>
    </location>
</feature>
<dbReference type="Gene3D" id="1.10.260.40">
    <property type="entry name" value="lambda repressor-like DNA-binding domains"/>
    <property type="match status" value="1"/>
</dbReference>
<dbReference type="InterPro" id="IPR001387">
    <property type="entry name" value="Cro/C1-type_HTH"/>
</dbReference>
<dbReference type="AlphaFoldDB" id="A0A403N574"/>
<dbReference type="Pfam" id="PF01381">
    <property type="entry name" value="HTH_3"/>
    <property type="match status" value="1"/>
</dbReference>
<sequence length="151" mass="17374">MTELIVHASSNILEPMVHEDKARKEFSKRLALACKNAGLPPHGQQAEIARKLGVTPKAVSKWFNGETIPRRNVLKELSSFLGTTSSYLLGDEDEDRYLLELTARQRVLLELFDELPSSEADDLLKTLEEKKWMYRNLYKELDEKKKKRKAS</sequence>
<dbReference type="SUPFAM" id="SSF47413">
    <property type="entry name" value="lambda repressor-like DNA-binding domains"/>
    <property type="match status" value="1"/>
</dbReference>
<dbReference type="PROSITE" id="PS50943">
    <property type="entry name" value="HTH_CROC1"/>
    <property type="match status" value="1"/>
</dbReference>
<accession>A0A403N574</accession>
<gene>
    <name evidence="2" type="ORF">EAK82_27430</name>
</gene>
<evidence type="ECO:0000313" key="2">
    <source>
        <dbReference type="EMBL" id="MLW03822.1"/>
    </source>
</evidence>
<dbReference type="GO" id="GO:0003677">
    <property type="term" value="F:DNA binding"/>
    <property type="evidence" value="ECO:0007669"/>
    <property type="project" value="InterPro"/>
</dbReference>
<evidence type="ECO:0000259" key="1">
    <source>
        <dbReference type="PROSITE" id="PS50943"/>
    </source>
</evidence>
<organism evidence="2">
    <name type="scientific">Salmonella enterica</name>
    <name type="common">Salmonella choleraesuis</name>
    <dbReference type="NCBI Taxonomy" id="28901"/>
    <lineage>
        <taxon>Bacteria</taxon>
        <taxon>Pseudomonadati</taxon>
        <taxon>Pseudomonadota</taxon>
        <taxon>Gammaproteobacteria</taxon>
        <taxon>Enterobacterales</taxon>
        <taxon>Enterobacteriaceae</taxon>
        <taxon>Salmonella</taxon>
    </lineage>
</organism>
<comment type="caution">
    <text evidence="2">The sequence shown here is derived from an EMBL/GenBank/DDBJ whole genome shotgun (WGS) entry which is preliminary data.</text>
</comment>
<name>A0A403N574_SALER</name>
<dbReference type="EMBL" id="RVIJ01000066">
    <property type="protein sequence ID" value="MLW03822.1"/>
    <property type="molecule type" value="Genomic_DNA"/>
</dbReference>
<proteinExistence type="predicted"/>
<dbReference type="InterPro" id="IPR010982">
    <property type="entry name" value="Lambda_DNA-bd_dom_sf"/>
</dbReference>
<dbReference type="CDD" id="cd00093">
    <property type="entry name" value="HTH_XRE"/>
    <property type="match status" value="1"/>
</dbReference>
<dbReference type="Proteomes" id="UP000885392">
    <property type="component" value="Unassembled WGS sequence"/>
</dbReference>
<dbReference type="SMART" id="SM00530">
    <property type="entry name" value="HTH_XRE"/>
    <property type="match status" value="1"/>
</dbReference>